<gene>
    <name evidence="2" type="ORF">STRCI_001646</name>
</gene>
<name>A0ABY7KAG3_9ACTN</name>
<dbReference type="Gene3D" id="3.90.1580.10">
    <property type="entry name" value="paralog of FGE (formylglycine-generating enzyme)"/>
    <property type="match status" value="1"/>
</dbReference>
<dbReference type="SUPFAM" id="SSF56436">
    <property type="entry name" value="C-type lectin-like"/>
    <property type="match status" value="1"/>
</dbReference>
<dbReference type="Pfam" id="PF03781">
    <property type="entry name" value="FGE-sulfatase"/>
    <property type="match status" value="1"/>
</dbReference>
<evidence type="ECO:0000313" key="2">
    <source>
        <dbReference type="EMBL" id="WAZ20523.1"/>
    </source>
</evidence>
<organism evidence="2 3">
    <name type="scientific">Streptomyces cinnabarinus</name>
    <dbReference type="NCBI Taxonomy" id="67287"/>
    <lineage>
        <taxon>Bacteria</taxon>
        <taxon>Bacillati</taxon>
        <taxon>Actinomycetota</taxon>
        <taxon>Actinomycetes</taxon>
        <taxon>Kitasatosporales</taxon>
        <taxon>Streptomycetaceae</taxon>
        <taxon>Streptomyces</taxon>
    </lineage>
</organism>
<dbReference type="InterPro" id="IPR005532">
    <property type="entry name" value="SUMF_dom"/>
</dbReference>
<dbReference type="RefSeq" id="WP_269658190.1">
    <property type="nucleotide sequence ID" value="NZ_CP114413.1"/>
</dbReference>
<protein>
    <submittedName>
        <fullName evidence="2">SUMF1/EgtB/PvdO family nonheme iron enzyme</fullName>
    </submittedName>
</protein>
<proteinExistence type="predicted"/>
<dbReference type="SUPFAM" id="SSF52540">
    <property type="entry name" value="P-loop containing nucleoside triphosphate hydrolases"/>
    <property type="match status" value="1"/>
</dbReference>
<dbReference type="Proteomes" id="UP001164439">
    <property type="component" value="Chromosome"/>
</dbReference>
<dbReference type="InterPro" id="IPR027417">
    <property type="entry name" value="P-loop_NTPase"/>
</dbReference>
<accession>A0ABY7KAG3</accession>
<dbReference type="EMBL" id="CP114413">
    <property type="protein sequence ID" value="WAZ20523.1"/>
    <property type="molecule type" value="Genomic_DNA"/>
</dbReference>
<sequence>MRDLLWLRASDTSLATLVSADARHLLGDLGTGPDPGTPDHVLPLVRALYEKLSRHGVSWSPKPFRVSDVEHGVRSATAVLQGDRRASCLDISLLFAGCCLGYGLVPLLIVMDGHALVAVSLRHRITTTALEERIVRNPSGRWREHEEPDLRRLLGDADAGHYLLVECTGAVRMTGRESPDHPETEGRRDGLLSFEAALLAGRRQLDVRDRTFRFALDLFVLRDYWRVGDRPVLGSYPGEPLVITEAVQALAAAGEPGLAPGQLDSLASQHASTVPGYQAYGYADWRVKRSAQFDAALPRMTVTSESEYGTRLGAAPTQTFHSLTDVLDADPAEVSVLLGPPGSGKTTLLQHAQAEYGLRALRRRDGAVAVLAPLKNHLSGEPPLTWLDADLHRPHPGLPPLADLLAQGRVLVLLDGLNELTGSAAVPREDLLLRWRHAVEEIIGSGPGNRVIASCRTLDYDIGLGGEDHRTNHVLLHPPAPEDVVRSLRGTLPGLGLTEPWLRQAVGLVGTPYTLRLLTELLRGGEGMVSDRTQLFGGMLRAALRREYQRDNRVLLLGSLITHVDRRQLARPGPVRPYELPGREGLFPAFENLAFAMQRQVASGAGAPAVVLERREAERLLGPHAQALVQLGFDLGVLDEDLATGCLGFTHPSLQDFFSARALVRRGEVPGVLGTARTADPAAPGEPAPWEPLMPQPADPWSEPVVLATVMSDGQEELLARIMDTDPLTAARCVLEPGVHAGEPLKDELRRRLLATLTSEADLRLRRASGLLLGQLGDPRLAIRRGPLGPYVEPSMVLVPGGPCPIGWAGEEESSPVTTVDLAPFALGRHAVTNAEYACFLDSGGYDDPRWWPTTAARRWLRGLDTRHGHRAHLELLARMLTEQDLLDRQLEGVLSPAERDELLEYCGADPGRRARLAAQRYPDEKLRTPEHWTDPRLNGPNQPVVGVSQYEATAYTLWLAEQTGTPYRLPTEAEWEAAARGPEGRDRPCPDHTRPGHANTLDLRLRCTSPVGMFPGSAAACGALDLCGNTNDRTSSIYGPLFTDPPWSGYAFPYDPADGREAADTPVTLWRVVRGNNWRNSDLVAGYRVSSNPSSRGMATGLRLAAPAEAAR</sequence>
<dbReference type="PANTHER" id="PTHR23150">
    <property type="entry name" value="SULFATASE MODIFYING FACTOR 1, 2"/>
    <property type="match status" value="1"/>
</dbReference>
<dbReference type="InterPro" id="IPR042095">
    <property type="entry name" value="SUMF_sf"/>
</dbReference>
<feature type="domain" description="Sulfatase-modifying factor enzyme-like" evidence="1">
    <location>
        <begin position="794"/>
        <end position="1106"/>
    </location>
</feature>
<reference evidence="2" key="1">
    <citation type="submission" date="2022-12" db="EMBL/GenBank/DDBJ databases">
        <authorList>
            <person name="Ruckert C."/>
            <person name="Busche T."/>
            <person name="Kalinowski J."/>
            <person name="Wittmann C."/>
        </authorList>
    </citation>
    <scope>NUCLEOTIDE SEQUENCE</scope>
    <source>
        <strain evidence="2">DSM 40467</strain>
    </source>
</reference>
<dbReference type="InterPro" id="IPR051043">
    <property type="entry name" value="Sulfatase_Mod_Factor_Kinase"/>
</dbReference>
<keyword evidence="3" id="KW-1185">Reference proteome</keyword>
<evidence type="ECO:0000313" key="3">
    <source>
        <dbReference type="Proteomes" id="UP001164439"/>
    </source>
</evidence>
<dbReference type="InterPro" id="IPR016187">
    <property type="entry name" value="CTDL_fold"/>
</dbReference>
<dbReference type="PANTHER" id="PTHR23150:SF19">
    <property type="entry name" value="FORMYLGLYCINE-GENERATING ENZYME"/>
    <property type="match status" value="1"/>
</dbReference>
<evidence type="ECO:0000259" key="1">
    <source>
        <dbReference type="Pfam" id="PF03781"/>
    </source>
</evidence>
<dbReference type="Gene3D" id="3.40.50.300">
    <property type="entry name" value="P-loop containing nucleotide triphosphate hydrolases"/>
    <property type="match status" value="1"/>
</dbReference>